<keyword evidence="6" id="KW-0511">Multifunctional enzyme</keyword>
<keyword evidence="6" id="KW-0028">Amino-acid biosynthesis</keyword>
<dbReference type="SUPFAM" id="SSF56266">
    <property type="entry name" value="DmpA/ArgJ-like"/>
    <property type="match status" value="1"/>
</dbReference>
<dbReference type="STRING" id="553207.HMPREF0299_5201"/>
<sequence length="380" mass="38740">MIPGFVAAAVTAGIKPSGKPDMALVVNTGPEFVAAGVFTRNRVVASPVKLTRKAVADGRLVAVVYNSGNANACNGAQGDADAAAVVRRVADAIGCEAADVAACSTGLIGEQLPLDLMLDAVDPLVAGLGDHADAAAEAIMTTDTVRKTTLVTHAGGWSLAGMGKGVGMMAPSLATMLVCLTTDASITPDMADAALRQATAVTFDRLDIDGSTSTNDTVLLLASGASGITPTQQELDEAVREACADLAQQMQADAEGVTKRVAVTVTGTTTDDMALNAARTIARDNLFQCAMFGSDPNWGRTLAAVGMADADMDPEKISVYFNNQAVCIDSCGTPGARDVDLTGVDIDVVVDLGTGGPGQATIRTTDLSLGYVEFNSAYST</sequence>
<dbReference type="NCBIfam" id="NF003802">
    <property type="entry name" value="PRK05388.1"/>
    <property type="match status" value="1"/>
</dbReference>
<evidence type="ECO:0000313" key="8">
    <source>
        <dbReference type="Proteomes" id="UP000004218"/>
    </source>
</evidence>
<feature type="site" description="Cleavage; by autolysis" evidence="6">
    <location>
        <begin position="174"/>
        <end position="175"/>
    </location>
</feature>
<keyword evidence="5 6" id="KW-0012">Acyltransferase</keyword>
<feature type="site" description="Involved in the stabilization of negative charge on the oxyanion by the formation of the oxyanion hole" evidence="6">
    <location>
        <position position="106"/>
    </location>
</feature>
<dbReference type="CDD" id="cd02152">
    <property type="entry name" value="OAT"/>
    <property type="match status" value="1"/>
</dbReference>
<feature type="binding site" evidence="6">
    <location>
        <position position="141"/>
    </location>
    <ligand>
        <name>substrate</name>
    </ligand>
</feature>
<keyword evidence="6" id="KW-0055">Arginine biosynthesis</keyword>
<feature type="site" description="Involved in the stabilization of negative charge on the oxyanion by the formation of the oxyanion hole" evidence="6">
    <location>
        <position position="105"/>
    </location>
</feature>
<comment type="pathway">
    <text evidence="6">Amino-acid biosynthesis; L-arginine biosynthesis; L-ornithine and N-acetyl-L-glutamate from L-glutamate and N(2)-acetyl-L-ornithine (cyclic): step 1/1.</text>
</comment>
<accession>E0DHP7</accession>
<dbReference type="EMBL" id="ACSH02000008">
    <property type="protein sequence ID" value="EFM47945.1"/>
    <property type="molecule type" value="Genomic_DNA"/>
</dbReference>
<dbReference type="OrthoDB" id="9804242at2"/>
<dbReference type="InterPro" id="IPR002813">
    <property type="entry name" value="Arg_biosynth_ArgJ"/>
</dbReference>
<dbReference type="Pfam" id="PF01960">
    <property type="entry name" value="ArgJ"/>
    <property type="match status" value="1"/>
</dbReference>
<dbReference type="GeneID" id="84574800"/>
<dbReference type="GO" id="GO:0004042">
    <property type="term" value="F:L-glutamate N-acetyltransferase activity"/>
    <property type="evidence" value="ECO:0007669"/>
    <property type="project" value="UniProtKB-UniRule"/>
</dbReference>
<evidence type="ECO:0000256" key="5">
    <source>
        <dbReference type="ARBA" id="ARBA00023315"/>
    </source>
</evidence>
<feature type="active site" description="Nucleophile" evidence="6">
    <location>
        <position position="175"/>
    </location>
</feature>
<dbReference type="AlphaFoldDB" id="E0DHP7"/>
<dbReference type="Gene3D" id="3.10.20.340">
    <property type="entry name" value="ArgJ beta chain, C-terminal domain"/>
    <property type="match status" value="1"/>
</dbReference>
<comment type="caution">
    <text evidence="7">The sequence shown here is derived from an EMBL/GenBank/DDBJ whole genome shotgun (WGS) entry which is preliminary data.</text>
</comment>
<evidence type="ECO:0000256" key="1">
    <source>
        <dbReference type="ARBA" id="ARBA00006774"/>
    </source>
</evidence>
<feature type="binding site" evidence="6">
    <location>
        <position position="255"/>
    </location>
    <ligand>
        <name>substrate</name>
    </ligand>
</feature>
<dbReference type="eggNOG" id="COG1364">
    <property type="taxonomic scope" value="Bacteria"/>
</dbReference>
<dbReference type="GO" id="GO:0006592">
    <property type="term" value="P:ornithine biosynthetic process"/>
    <property type="evidence" value="ECO:0007669"/>
    <property type="project" value="TreeGrafter"/>
</dbReference>
<comment type="pathway">
    <text evidence="6">Amino-acid biosynthesis; L-arginine biosynthesis; N(2)-acetyl-L-ornithine from L-glutamate: step 1/4.</text>
</comment>
<keyword evidence="8" id="KW-1185">Reference proteome</keyword>
<reference evidence="7" key="1">
    <citation type="submission" date="2010-08" db="EMBL/GenBank/DDBJ databases">
        <authorList>
            <person name="Harkins D.M."/>
            <person name="Madupu R."/>
            <person name="Durkin A.S."/>
            <person name="Torralba M."/>
            <person name="Methe B."/>
            <person name="Sutton G.G."/>
            <person name="Nelson K.E."/>
        </authorList>
    </citation>
    <scope>NUCLEOTIDE SEQUENCE [LARGE SCALE GENOMIC DNA]</scope>
    <source>
        <strain evidence="7">ATCC 14266</strain>
    </source>
</reference>
<organism evidence="7 8">
    <name type="scientific">Corynebacterium matruchotii ATCC 14266</name>
    <dbReference type="NCBI Taxonomy" id="553207"/>
    <lineage>
        <taxon>Bacteria</taxon>
        <taxon>Bacillati</taxon>
        <taxon>Actinomycetota</taxon>
        <taxon>Actinomycetes</taxon>
        <taxon>Mycobacteriales</taxon>
        <taxon>Corynebacteriaceae</taxon>
        <taxon>Corynebacterium</taxon>
    </lineage>
</organism>
<evidence type="ECO:0000313" key="7">
    <source>
        <dbReference type="EMBL" id="EFM47945.1"/>
    </source>
</evidence>
<evidence type="ECO:0000256" key="3">
    <source>
        <dbReference type="ARBA" id="ARBA00022679"/>
    </source>
</evidence>
<feature type="binding site" evidence="6">
    <location>
        <position position="375"/>
    </location>
    <ligand>
        <name>substrate</name>
    </ligand>
</feature>
<dbReference type="PANTHER" id="PTHR23100">
    <property type="entry name" value="ARGININE BIOSYNTHESIS BIFUNCTIONAL PROTEIN ARGJ"/>
    <property type="match status" value="1"/>
</dbReference>
<dbReference type="EC" id="2.3.1.35" evidence="6"/>
<dbReference type="UniPathway" id="UPA00068">
    <property type="reaction ID" value="UER00106"/>
</dbReference>
<keyword evidence="4 6" id="KW-0068">Autocatalytic cleavage</keyword>
<feature type="binding site" evidence="6">
    <location>
        <position position="164"/>
    </location>
    <ligand>
        <name>substrate</name>
    </ligand>
</feature>
<evidence type="ECO:0000256" key="2">
    <source>
        <dbReference type="ARBA" id="ARBA00011475"/>
    </source>
</evidence>
<keyword evidence="6" id="KW-0963">Cytoplasm</keyword>
<evidence type="ECO:0000256" key="6">
    <source>
        <dbReference type="HAMAP-Rule" id="MF_01106"/>
    </source>
</evidence>
<dbReference type="HAMAP" id="MF_01106">
    <property type="entry name" value="ArgJ"/>
    <property type="match status" value="1"/>
</dbReference>
<feature type="binding site" evidence="6">
    <location>
        <position position="380"/>
    </location>
    <ligand>
        <name>substrate</name>
    </ligand>
</feature>
<dbReference type="GO" id="GO:0006526">
    <property type="term" value="P:L-arginine biosynthetic process"/>
    <property type="evidence" value="ECO:0007669"/>
    <property type="project" value="UniProtKB-UniRule"/>
</dbReference>
<comment type="catalytic activity">
    <reaction evidence="6">
        <text>N(2)-acetyl-L-ornithine + L-glutamate = N-acetyl-L-glutamate + L-ornithine</text>
        <dbReference type="Rhea" id="RHEA:15349"/>
        <dbReference type="ChEBI" id="CHEBI:29985"/>
        <dbReference type="ChEBI" id="CHEBI:44337"/>
        <dbReference type="ChEBI" id="CHEBI:46911"/>
        <dbReference type="ChEBI" id="CHEBI:57805"/>
        <dbReference type="EC" id="2.3.1.35"/>
    </reaction>
</comment>
<feature type="binding site" evidence="6">
    <location>
        <position position="175"/>
    </location>
    <ligand>
        <name>substrate</name>
    </ligand>
</feature>
<evidence type="ECO:0000256" key="4">
    <source>
        <dbReference type="ARBA" id="ARBA00022813"/>
    </source>
</evidence>
<dbReference type="Proteomes" id="UP000004218">
    <property type="component" value="Unassembled WGS sequence"/>
</dbReference>
<gene>
    <name evidence="6 7" type="primary">argJ</name>
    <name evidence="7" type="ORF">HMPREF0299_5201</name>
</gene>
<dbReference type="GO" id="GO:0004358">
    <property type="term" value="F:L-glutamate N-acetyltransferase activity, acting on acetyl-L-ornithine as donor"/>
    <property type="evidence" value="ECO:0007669"/>
    <property type="project" value="UniProtKB-UniRule"/>
</dbReference>
<dbReference type="InterPro" id="IPR042195">
    <property type="entry name" value="ArgJ_beta_C"/>
</dbReference>
<dbReference type="EC" id="2.3.1.1" evidence="6"/>
<dbReference type="RefSeq" id="WP_005527220.1">
    <property type="nucleotide sequence ID" value="NZ_ACSH02000008.1"/>
</dbReference>
<name>E0DHP7_9CORY</name>
<proteinExistence type="inferred from homology"/>
<comment type="subcellular location">
    <subcellularLocation>
        <location evidence="6">Cytoplasm</location>
    </subcellularLocation>
</comment>
<dbReference type="Gene3D" id="3.60.70.12">
    <property type="entry name" value="L-amino peptidase D-ALA esterase/amidase"/>
    <property type="match status" value="1"/>
</dbReference>
<dbReference type="NCBIfam" id="TIGR00120">
    <property type="entry name" value="ArgJ"/>
    <property type="match status" value="1"/>
</dbReference>
<dbReference type="PANTHER" id="PTHR23100:SF0">
    <property type="entry name" value="ARGININE BIOSYNTHESIS BIFUNCTIONAL PROTEIN ARGJ, MITOCHONDRIAL"/>
    <property type="match status" value="1"/>
</dbReference>
<feature type="chain" id="PRO_5023328730" description="Arginine biosynthesis bifunctional protein ArgJ beta chain" evidence="6">
    <location>
        <begin position="175"/>
        <end position="380"/>
    </location>
</feature>
<keyword evidence="3 6" id="KW-0808">Transferase</keyword>
<comment type="subunit">
    <text evidence="2 6">Heterotetramer of two alpha and two beta chains.</text>
</comment>
<dbReference type="InterPro" id="IPR016117">
    <property type="entry name" value="ArgJ-like_dom_sf"/>
</dbReference>
<comment type="similarity">
    <text evidence="1 6">Belongs to the ArgJ family.</text>
</comment>
<comment type="catalytic activity">
    <reaction evidence="6">
        <text>L-glutamate + acetyl-CoA = N-acetyl-L-glutamate + CoA + H(+)</text>
        <dbReference type="Rhea" id="RHEA:24292"/>
        <dbReference type="ChEBI" id="CHEBI:15378"/>
        <dbReference type="ChEBI" id="CHEBI:29985"/>
        <dbReference type="ChEBI" id="CHEBI:44337"/>
        <dbReference type="ChEBI" id="CHEBI:57287"/>
        <dbReference type="ChEBI" id="CHEBI:57288"/>
        <dbReference type="EC" id="2.3.1.1"/>
    </reaction>
</comment>
<feature type="chain" id="PRO_5023328729" description="Arginine biosynthesis bifunctional protein ArgJ alpha chain" evidence="6">
    <location>
        <begin position="1"/>
        <end position="174"/>
    </location>
</feature>
<protein>
    <recommendedName>
        <fullName evidence="6">Arginine biosynthesis bifunctional protein ArgJ</fullName>
    </recommendedName>
    <domain>
        <recommendedName>
            <fullName evidence="6">Glutamate N-acetyltransferase</fullName>
            <ecNumber evidence="6">2.3.1.35</ecNumber>
        </recommendedName>
        <alternativeName>
            <fullName evidence="6">Ornithine acetyltransferase</fullName>
            <shortName evidence="6">OATase</shortName>
        </alternativeName>
        <alternativeName>
            <fullName evidence="6">Ornithine transacetylase</fullName>
        </alternativeName>
    </domain>
    <domain>
        <recommendedName>
            <fullName evidence="6">Amino-acid acetyltransferase</fullName>
            <ecNumber evidence="6">2.3.1.1</ecNumber>
        </recommendedName>
        <alternativeName>
            <fullName evidence="6">N-acetylglutamate synthase</fullName>
            <shortName evidence="6">AGSase</shortName>
        </alternativeName>
    </domain>
    <component>
        <recommendedName>
            <fullName evidence="6">Arginine biosynthesis bifunctional protein ArgJ alpha chain</fullName>
        </recommendedName>
    </component>
    <component>
        <recommendedName>
            <fullName evidence="6">Arginine biosynthesis bifunctional protein ArgJ beta chain</fullName>
        </recommendedName>
    </component>
</protein>
<dbReference type="GO" id="GO:0005737">
    <property type="term" value="C:cytoplasm"/>
    <property type="evidence" value="ECO:0007669"/>
    <property type="project" value="UniProtKB-SubCell"/>
</dbReference>
<comment type="function">
    <text evidence="6">Catalyzes two activities which are involved in the cyclic version of arginine biosynthesis: the synthesis of N-acetylglutamate from glutamate and acetyl-CoA as the acetyl donor, and of ornithine by transacetylation between N(2)-acetylornithine and glutamate.</text>
</comment>